<sequence length="173" mass="19265">GQAQALGLKIVGHMAEAMDEASKKYNLNFSLIATPAEGLSGRFIKMDKKLFGNLEGITDREYYTNSFHIPVYYPISAYNKIKLEGPYHALTNGGHISYIEMDGDPTKNLAAFEKIIRAMHDNGIGYGAINHPVDRDPICGYNGIIDDVCPCCGRKENEHHGFERISRINLESE</sequence>
<dbReference type="GO" id="GO:0004748">
    <property type="term" value="F:ribonucleoside-diphosphate reductase activity, thioredoxin disulfide as acceptor"/>
    <property type="evidence" value="ECO:0007669"/>
    <property type="project" value="TreeGrafter"/>
</dbReference>
<dbReference type="GO" id="GO:0031250">
    <property type="term" value="C:anaerobic ribonucleoside-triphosphate reductase complex"/>
    <property type="evidence" value="ECO:0007669"/>
    <property type="project" value="TreeGrafter"/>
</dbReference>
<evidence type="ECO:0000313" key="1">
    <source>
        <dbReference type="EMBL" id="HJF41002.1"/>
    </source>
</evidence>
<feature type="non-terminal residue" evidence="1">
    <location>
        <position position="1"/>
    </location>
</feature>
<dbReference type="Pfam" id="PF13597">
    <property type="entry name" value="NRDD"/>
    <property type="match status" value="1"/>
</dbReference>
<dbReference type="GO" id="GO:0008998">
    <property type="term" value="F:ribonucleoside-triphosphate reductase (thioredoxin) activity"/>
    <property type="evidence" value="ECO:0007669"/>
    <property type="project" value="InterPro"/>
</dbReference>
<dbReference type="PANTHER" id="PTHR21075:SF0">
    <property type="entry name" value="ANAEROBIC RIBONUCLEOSIDE-TRIPHOSPHATE REDUCTASE"/>
    <property type="match status" value="1"/>
</dbReference>
<dbReference type="InterPro" id="IPR012833">
    <property type="entry name" value="NrdD"/>
</dbReference>
<name>A0A921GC62_9FIRM</name>
<organism evidence="1 2">
    <name type="scientific">Thomasclavelia spiroformis</name>
    <dbReference type="NCBI Taxonomy" id="29348"/>
    <lineage>
        <taxon>Bacteria</taxon>
        <taxon>Bacillati</taxon>
        <taxon>Bacillota</taxon>
        <taxon>Erysipelotrichia</taxon>
        <taxon>Erysipelotrichales</taxon>
        <taxon>Coprobacillaceae</taxon>
        <taxon>Thomasclavelia</taxon>
    </lineage>
</organism>
<dbReference type="GO" id="GO:0006260">
    <property type="term" value="P:DNA replication"/>
    <property type="evidence" value="ECO:0007669"/>
    <property type="project" value="InterPro"/>
</dbReference>
<dbReference type="EMBL" id="DYWV01000299">
    <property type="protein sequence ID" value="HJF41002.1"/>
    <property type="molecule type" value="Genomic_DNA"/>
</dbReference>
<dbReference type="PANTHER" id="PTHR21075">
    <property type="entry name" value="ANAEROBIC RIBONUCLEOSIDE-TRIPHOSPHATE REDUCTASE"/>
    <property type="match status" value="1"/>
</dbReference>
<comment type="caution">
    <text evidence="1">The sequence shown here is derived from an EMBL/GenBank/DDBJ whole genome shotgun (WGS) entry which is preliminary data.</text>
</comment>
<proteinExistence type="predicted"/>
<protein>
    <submittedName>
        <fullName evidence="1">Anaerobic ribonucleoside triphosphate reductase</fullName>
    </submittedName>
</protein>
<dbReference type="Proteomes" id="UP000749320">
    <property type="component" value="Unassembled WGS sequence"/>
</dbReference>
<dbReference type="GO" id="GO:0009265">
    <property type="term" value="P:2'-deoxyribonucleotide biosynthetic process"/>
    <property type="evidence" value="ECO:0007669"/>
    <property type="project" value="TreeGrafter"/>
</dbReference>
<dbReference type="AlphaFoldDB" id="A0A921GC62"/>
<dbReference type="Gene3D" id="3.20.70.20">
    <property type="match status" value="1"/>
</dbReference>
<dbReference type="RefSeq" id="WP_278854088.1">
    <property type="nucleotide sequence ID" value="NZ_CAKNPG010000111.1"/>
</dbReference>
<gene>
    <name evidence="1" type="ORF">K8V91_08770</name>
</gene>
<reference evidence="1" key="1">
    <citation type="journal article" date="2021" name="PeerJ">
        <title>Extensive microbial diversity within the chicken gut microbiome revealed by metagenomics and culture.</title>
        <authorList>
            <person name="Gilroy R."/>
            <person name="Ravi A."/>
            <person name="Getino M."/>
            <person name="Pursley I."/>
            <person name="Horton D.L."/>
            <person name="Alikhan N.F."/>
            <person name="Baker D."/>
            <person name="Gharbi K."/>
            <person name="Hall N."/>
            <person name="Watson M."/>
            <person name="Adriaenssens E.M."/>
            <person name="Foster-Nyarko E."/>
            <person name="Jarju S."/>
            <person name="Secka A."/>
            <person name="Antonio M."/>
            <person name="Oren A."/>
            <person name="Chaudhuri R.R."/>
            <person name="La Ragione R."/>
            <person name="Hildebrand F."/>
            <person name="Pallen M.J."/>
        </authorList>
    </citation>
    <scope>NUCLEOTIDE SEQUENCE</scope>
    <source>
        <strain evidence="1">CHK193-16274</strain>
    </source>
</reference>
<accession>A0A921GC62</accession>
<dbReference type="SUPFAM" id="SSF51998">
    <property type="entry name" value="PFL-like glycyl radical enzymes"/>
    <property type="match status" value="1"/>
</dbReference>
<evidence type="ECO:0000313" key="2">
    <source>
        <dbReference type="Proteomes" id="UP000749320"/>
    </source>
</evidence>
<reference evidence="1" key="2">
    <citation type="submission" date="2021-09" db="EMBL/GenBank/DDBJ databases">
        <authorList>
            <person name="Gilroy R."/>
        </authorList>
    </citation>
    <scope>NUCLEOTIDE SEQUENCE</scope>
    <source>
        <strain evidence="1">CHK193-16274</strain>
    </source>
</reference>